<organism evidence="2 3">
    <name type="scientific">Sedimentitalea nanhaiensis</name>
    <dbReference type="NCBI Taxonomy" id="999627"/>
    <lineage>
        <taxon>Bacteria</taxon>
        <taxon>Pseudomonadati</taxon>
        <taxon>Pseudomonadota</taxon>
        <taxon>Alphaproteobacteria</taxon>
        <taxon>Rhodobacterales</taxon>
        <taxon>Paracoccaceae</taxon>
        <taxon>Sedimentitalea</taxon>
    </lineage>
</organism>
<dbReference type="AlphaFoldDB" id="A0A1I7AP61"/>
<proteinExistence type="predicted"/>
<dbReference type="SUPFAM" id="SSF54593">
    <property type="entry name" value="Glyoxalase/Bleomycin resistance protein/Dihydroxybiphenyl dioxygenase"/>
    <property type="match status" value="1"/>
</dbReference>
<dbReference type="RefSeq" id="WP_027260832.1">
    <property type="nucleotide sequence ID" value="NZ_FPAW01000007.1"/>
</dbReference>
<evidence type="ECO:0000313" key="2">
    <source>
        <dbReference type="EMBL" id="SFT76719.1"/>
    </source>
</evidence>
<dbReference type="Proteomes" id="UP000182466">
    <property type="component" value="Unassembled WGS sequence"/>
</dbReference>
<accession>A0A1I7AP61</accession>
<dbReference type="InterPro" id="IPR037523">
    <property type="entry name" value="VOC_core"/>
</dbReference>
<dbReference type="InterPro" id="IPR004360">
    <property type="entry name" value="Glyas_Fos-R_dOase_dom"/>
</dbReference>
<dbReference type="OrthoDB" id="9798201at2"/>
<keyword evidence="3" id="KW-1185">Reference proteome</keyword>
<dbReference type="Gene3D" id="3.30.720.110">
    <property type="match status" value="1"/>
</dbReference>
<sequence length="133" mass="14368">MLIPATRYRDCEAALKFVTEVLGLTPHAVHRGKDGAILHVEIRQGQGVMMFGPQKSGAFDAFMVDPRRAGGETTTIYVVVADVAALHARVLANDADVVLPLETQDYGGSNFTVRDPEGHIWSFGDYDPLAANA</sequence>
<reference evidence="2 3" key="1">
    <citation type="submission" date="2016-10" db="EMBL/GenBank/DDBJ databases">
        <authorList>
            <person name="de Groot N.N."/>
        </authorList>
    </citation>
    <scope>NUCLEOTIDE SEQUENCE [LARGE SCALE GENOMIC DNA]</scope>
    <source>
        <strain evidence="2 3">CGMCC 1.10959</strain>
    </source>
</reference>
<dbReference type="Pfam" id="PF00903">
    <property type="entry name" value="Glyoxalase"/>
    <property type="match status" value="1"/>
</dbReference>
<dbReference type="eggNOG" id="COG2764">
    <property type="taxonomic scope" value="Bacteria"/>
</dbReference>
<dbReference type="PROSITE" id="PS51819">
    <property type="entry name" value="VOC"/>
    <property type="match status" value="1"/>
</dbReference>
<dbReference type="PANTHER" id="PTHR34109:SF1">
    <property type="entry name" value="VOC DOMAIN-CONTAINING PROTEIN"/>
    <property type="match status" value="1"/>
</dbReference>
<dbReference type="PANTHER" id="PTHR34109">
    <property type="entry name" value="BNAUNNG04460D PROTEIN-RELATED"/>
    <property type="match status" value="1"/>
</dbReference>
<gene>
    <name evidence="2" type="ORF">SAMN05216236_10798</name>
</gene>
<evidence type="ECO:0000259" key="1">
    <source>
        <dbReference type="PROSITE" id="PS51819"/>
    </source>
</evidence>
<dbReference type="STRING" id="999627.SAMN05216236_10798"/>
<feature type="domain" description="VOC" evidence="1">
    <location>
        <begin position="1"/>
        <end position="126"/>
    </location>
</feature>
<dbReference type="Gene3D" id="3.30.720.120">
    <property type="match status" value="1"/>
</dbReference>
<protein>
    <submittedName>
        <fullName evidence="2">Uncharacterized conserved protein PhnB, glyoxalase superfamily</fullName>
    </submittedName>
</protein>
<evidence type="ECO:0000313" key="3">
    <source>
        <dbReference type="Proteomes" id="UP000182466"/>
    </source>
</evidence>
<dbReference type="EMBL" id="FPAW01000007">
    <property type="protein sequence ID" value="SFT76719.1"/>
    <property type="molecule type" value="Genomic_DNA"/>
</dbReference>
<dbReference type="InterPro" id="IPR029068">
    <property type="entry name" value="Glyas_Bleomycin-R_OHBP_Dase"/>
</dbReference>
<name>A0A1I7AP61_9RHOB</name>